<evidence type="ECO:0000313" key="2">
    <source>
        <dbReference type="EMBL" id="RKX71357.1"/>
    </source>
</evidence>
<proteinExistence type="predicted"/>
<organism evidence="2 3">
    <name type="scientific">candidate division WOR-3 bacterium</name>
    <dbReference type="NCBI Taxonomy" id="2052148"/>
    <lineage>
        <taxon>Bacteria</taxon>
        <taxon>Bacteria division WOR-3</taxon>
    </lineage>
</organism>
<dbReference type="EMBL" id="QNBE01000011">
    <property type="protein sequence ID" value="RKX71357.1"/>
    <property type="molecule type" value="Genomic_DNA"/>
</dbReference>
<evidence type="ECO:0000259" key="1">
    <source>
        <dbReference type="Pfam" id="PF18962"/>
    </source>
</evidence>
<dbReference type="AlphaFoldDB" id="A0A660SKU6"/>
<dbReference type="NCBIfam" id="TIGR04183">
    <property type="entry name" value="Por_Secre_tail"/>
    <property type="match status" value="1"/>
</dbReference>
<name>A0A660SKU6_UNCW3</name>
<dbReference type="InterPro" id="IPR026444">
    <property type="entry name" value="Secre_tail"/>
</dbReference>
<gene>
    <name evidence="2" type="ORF">DRP53_01965</name>
</gene>
<accession>A0A660SKU6</accession>
<protein>
    <recommendedName>
        <fullName evidence="1">Secretion system C-terminal sorting domain-containing protein</fullName>
    </recommendedName>
</protein>
<feature type="domain" description="Secretion system C-terminal sorting" evidence="1">
    <location>
        <begin position="19"/>
        <end position="90"/>
    </location>
</feature>
<dbReference type="Proteomes" id="UP000268469">
    <property type="component" value="Unassembled WGS sequence"/>
</dbReference>
<evidence type="ECO:0000313" key="3">
    <source>
        <dbReference type="Proteomes" id="UP000268469"/>
    </source>
</evidence>
<dbReference type="Pfam" id="PF18962">
    <property type="entry name" value="Por_Secre_tail"/>
    <property type="match status" value="1"/>
</dbReference>
<comment type="caution">
    <text evidence="2">The sequence shown here is derived from an EMBL/GenBank/DDBJ whole genome shotgun (WGS) entry which is preliminary data.</text>
</comment>
<reference evidence="2 3" key="1">
    <citation type="submission" date="2018-06" db="EMBL/GenBank/DDBJ databases">
        <title>Extensive metabolic versatility and redundancy in microbially diverse, dynamic hydrothermal sediments.</title>
        <authorList>
            <person name="Dombrowski N."/>
            <person name="Teske A."/>
            <person name="Baker B.J."/>
        </authorList>
    </citation>
    <scope>NUCLEOTIDE SEQUENCE [LARGE SCALE GENOMIC DNA]</scope>
    <source>
        <strain evidence="2">B36_G15</strain>
    </source>
</reference>
<sequence>MPEVEQERGWDLGWLSFTNPTDGNLKVRYAYQRPTNLGIVGYDVQGRNCFSFHRRLSGQGTIGLDLTRLPEGVYLLRITEGDHQRIEKLVLLK</sequence>